<evidence type="ECO:0000313" key="1">
    <source>
        <dbReference type="EMBL" id="TNN86796.1"/>
    </source>
</evidence>
<dbReference type="Proteomes" id="UP000314294">
    <property type="component" value="Unassembled WGS sequence"/>
</dbReference>
<comment type="caution">
    <text evidence="1">The sequence shown here is derived from an EMBL/GenBank/DDBJ whole genome shotgun (WGS) entry which is preliminary data.</text>
</comment>
<evidence type="ECO:0000313" key="2">
    <source>
        <dbReference type="Proteomes" id="UP000314294"/>
    </source>
</evidence>
<accession>A0A4Z2J999</accession>
<dbReference type="AlphaFoldDB" id="A0A4Z2J999"/>
<dbReference type="EMBL" id="SRLO01000013">
    <property type="protein sequence ID" value="TNN86796.1"/>
    <property type="molecule type" value="Genomic_DNA"/>
</dbReference>
<organism evidence="1 2">
    <name type="scientific">Liparis tanakae</name>
    <name type="common">Tanaka's snailfish</name>
    <dbReference type="NCBI Taxonomy" id="230148"/>
    <lineage>
        <taxon>Eukaryota</taxon>
        <taxon>Metazoa</taxon>
        <taxon>Chordata</taxon>
        <taxon>Craniata</taxon>
        <taxon>Vertebrata</taxon>
        <taxon>Euteleostomi</taxon>
        <taxon>Actinopterygii</taxon>
        <taxon>Neopterygii</taxon>
        <taxon>Teleostei</taxon>
        <taxon>Neoteleostei</taxon>
        <taxon>Acanthomorphata</taxon>
        <taxon>Eupercaria</taxon>
        <taxon>Perciformes</taxon>
        <taxon>Cottioidei</taxon>
        <taxon>Cottales</taxon>
        <taxon>Liparidae</taxon>
        <taxon>Liparis</taxon>
    </lineage>
</organism>
<sequence length="123" mass="13928">MVEIMGTMVGAAWAVFFGRDTILMPVWLDSWRRRHRHPAAPSAGHIVFEQIGGAGRGLVVYMDGQDGLLKRQQAVLGHVVLVVEGFIGLLMKQTHMRRCQYWGLWCEKQMGYPTAFARPQKDC</sequence>
<proteinExistence type="predicted"/>
<protein>
    <submittedName>
        <fullName evidence="1">Uncharacterized protein</fullName>
    </submittedName>
</protein>
<gene>
    <name evidence="1" type="ORF">EYF80_002979</name>
</gene>
<keyword evidence="2" id="KW-1185">Reference proteome</keyword>
<reference evidence="1 2" key="1">
    <citation type="submission" date="2019-03" db="EMBL/GenBank/DDBJ databases">
        <title>First draft genome of Liparis tanakae, snailfish: a comprehensive survey of snailfish specific genes.</title>
        <authorList>
            <person name="Kim W."/>
            <person name="Song I."/>
            <person name="Jeong J.-H."/>
            <person name="Kim D."/>
            <person name="Kim S."/>
            <person name="Ryu S."/>
            <person name="Song J.Y."/>
            <person name="Lee S.K."/>
        </authorList>
    </citation>
    <scope>NUCLEOTIDE SEQUENCE [LARGE SCALE GENOMIC DNA]</scope>
    <source>
        <tissue evidence="1">Muscle</tissue>
    </source>
</reference>
<name>A0A4Z2J999_9TELE</name>